<dbReference type="Proteomes" id="UP001278571">
    <property type="component" value="Unassembled WGS sequence"/>
</dbReference>
<dbReference type="EMBL" id="JAWJZF010000256">
    <property type="protein sequence ID" value="MDX2291720.1"/>
    <property type="molecule type" value="Genomic_DNA"/>
</dbReference>
<evidence type="ECO:0000313" key="2">
    <source>
        <dbReference type="EMBL" id="MDX2291720.1"/>
    </source>
</evidence>
<feature type="non-terminal residue" evidence="2">
    <location>
        <position position="75"/>
    </location>
</feature>
<protein>
    <submittedName>
        <fullName evidence="2">RNA pseudouridine synthase</fullName>
    </submittedName>
</protein>
<comment type="caution">
    <text evidence="2">The sequence shown here is derived from an EMBL/GenBank/DDBJ whole genome shotgun (WGS) entry which is preliminary data.</text>
</comment>
<organism evidence="2 3">
    <name type="scientific">Streptomyces roseolus</name>
    <dbReference type="NCBI Taxonomy" id="67358"/>
    <lineage>
        <taxon>Bacteria</taxon>
        <taxon>Bacillati</taxon>
        <taxon>Actinomycetota</taxon>
        <taxon>Actinomycetes</taxon>
        <taxon>Kitasatosporales</taxon>
        <taxon>Streptomycetaceae</taxon>
        <taxon>Streptomyces</taxon>
    </lineage>
</organism>
<reference evidence="2 3" key="1">
    <citation type="submission" date="2023-10" db="EMBL/GenBank/DDBJ databases">
        <authorList>
            <person name="Wang X.X."/>
        </authorList>
    </citation>
    <scope>NUCLEOTIDE SEQUENCE [LARGE SCALE GENOMIC DNA]</scope>
    <source>
        <strain evidence="2 3">NBRC 12816</strain>
    </source>
</reference>
<keyword evidence="3" id="KW-1185">Reference proteome</keyword>
<proteinExistence type="predicted"/>
<feature type="region of interest" description="Disordered" evidence="1">
    <location>
        <begin position="34"/>
        <end position="56"/>
    </location>
</feature>
<accession>A0ABU4K1U4</accession>
<gene>
    <name evidence="2" type="ORF">R2363_05980</name>
</gene>
<evidence type="ECO:0000313" key="3">
    <source>
        <dbReference type="Proteomes" id="UP001278571"/>
    </source>
</evidence>
<name>A0ABU4K1U4_9ACTN</name>
<evidence type="ECO:0000256" key="1">
    <source>
        <dbReference type="SAM" id="MobiDB-lite"/>
    </source>
</evidence>
<sequence>MRTSPEIRPLPVPAGLEGERGDAAIARMFGFSRTTAPARPAAGKAQDDGAGVGKSARVSGGAWLEVEMPGAPAPV</sequence>